<dbReference type="SMART" id="SM00849">
    <property type="entry name" value="Lactamase_B"/>
    <property type="match status" value="1"/>
</dbReference>
<dbReference type="Pfam" id="PF00753">
    <property type="entry name" value="Lactamase_B"/>
    <property type="match status" value="1"/>
</dbReference>
<dbReference type="InterPro" id="IPR036866">
    <property type="entry name" value="RibonucZ/Hydroxyglut_hydro"/>
</dbReference>
<dbReference type="AlphaFoldDB" id="A0A5D3WKX0"/>
<dbReference type="OrthoDB" id="9802991at2"/>
<evidence type="ECO:0000256" key="1">
    <source>
        <dbReference type="ARBA" id="ARBA00001947"/>
    </source>
</evidence>
<name>A0A5D3WKX0_9BACT</name>
<dbReference type="InterPro" id="IPR044528">
    <property type="entry name" value="POD-like_MBL-fold"/>
</dbReference>
<dbReference type="GO" id="GO:0046872">
    <property type="term" value="F:metal ion binding"/>
    <property type="evidence" value="ECO:0007669"/>
    <property type="project" value="UniProtKB-KW"/>
</dbReference>
<accession>A0A5D3WKX0</accession>
<dbReference type="InterPro" id="IPR001279">
    <property type="entry name" value="Metallo-B-lactamas"/>
</dbReference>
<comment type="caution">
    <text evidence="6">The sequence shown here is derived from an EMBL/GenBank/DDBJ whole genome shotgun (WGS) entry which is preliminary data.</text>
</comment>
<dbReference type="GO" id="GO:0050313">
    <property type="term" value="F:sulfur dioxygenase activity"/>
    <property type="evidence" value="ECO:0007669"/>
    <property type="project" value="InterPro"/>
</dbReference>
<evidence type="ECO:0000313" key="7">
    <source>
        <dbReference type="Proteomes" id="UP000324159"/>
    </source>
</evidence>
<evidence type="ECO:0000256" key="4">
    <source>
        <dbReference type="ARBA" id="ARBA00022833"/>
    </source>
</evidence>
<dbReference type="CDD" id="cd07724">
    <property type="entry name" value="POD-like_MBL-fold"/>
    <property type="match status" value="1"/>
</dbReference>
<dbReference type="PANTHER" id="PTHR46233">
    <property type="entry name" value="HYDROXYACYLGLUTATHIONE HYDROLASE GLOC"/>
    <property type="match status" value="1"/>
</dbReference>
<dbReference type="Gene3D" id="3.60.15.10">
    <property type="entry name" value="Ribonuclease Z/Hydroxyacylglutathione hydrolase-like"/>
    <property type="match status" value="1"/>
</dbReference>
<evidence type="ECO:0000259" key="5">
    <source>
        <dbReference type="SMART" id="SM00849"/>
    </source>
</evidence>
<dbReference type="PANTHER" id="PTHR46233:SF3">
    <property type="entry name" value="HYDROXYACYLGLUTATHIONE HYDROLASE GLOC"/>
    <property type="match status" value="1"/>
</dbReference>
<keyword evidence="2" id="KW-0479">Metal-binding</keyword>
<proteinExistence type="predicted"/>
<dbReference type="InterPro" id="IPR051453">
    <property type="entry name" value="MBL_Glyoxalase_II"/>
</dbReference>
<dbReference type="GO" id="GO:0016787">
    <property type="term" value="F:hydrolase activity"/>
    <property type="evidence" value="ECO:0007669"/>
    <property type="project" value="UniProtKB-KW"/>
</dbReference>
<keyword evidence="7" id="KW-1185">Reference proteome</keyword>
<keyword evidence="4" id="KW-0862">Zinc</keyword>
<dbReference type="Proteomes" id="UP000324159">
    <property type="component" value="Unassembled WGS sequence"/>
</dbReference>
<evidence type="ECO:0000256" key="3">
    <source>
        <dbReference type="ARBA" id="ARBA00022801"/>
    </source>
</evidence>
<keyword evidence="3 6" id="KW-0378">Hydrolase</keyword>
<dbReference type="SUPFAM" id="SSF56281">
    <property type="entry name" value="Metallo-hydrolase/oxidoreductase"/>
    <property type="match status" value="1"/>
</dbReference>
<protein>
    <submittedName>
        <fullName evidence="6">Glyoxylase-like metal-dependent hydrolase (Beta-lactamase superfamily II)</fullName>
    </submittedName>
</protein>
<feature type="domain" description="Metallo-beta-lactamase" evidence="5">
    <location>
        <begin position="14"/>
        <end position="170"/>
    </location>
</feature>
<dbReference type="GO" id="GO:0006749">
    <property type="term" value="P:glutathione metabolic process"/>
    <property type="evidence" value="ECO:0007669"/>
    <property type="project" value="InterPro"/>
</dbReference>
<organism evidence="6 7">
    <name type="scientific">Geothermobacter ehrlichii</name>
    <dbReference type="NCBI Taxonomy" id="213224"/>
    <lineage>
        <taxon>Bacteria</taxon>
        <taxon>Pseudomonadati</taxon>
        <taxon>Thermodesulfobacteriota</taxon>
        <taxon>Desulfuromonadia</taxon>
        <taxon>Desulfuromonadales</taxon>
        <taxon>Geothermobacteraceae</taxon>
        <taxon>Geothermobacter</taxon>
    </lineage>
</organism>
<dbReference type="RefSeq" id="WP_148895220.1">
    <property type="nucleotide sequence ID" value="NZ_VNIB01000003.1"/>
</dbReference>
<reference evidence="6 7" key="1">
    <citation type="submission" date="2019-07" db="EMBL/GenBank/DDBJ databases">
        <title>Genomic Encyclopedia of Type Strains, Phase IV (KMG-IV): sequencing the most valuable type-strain genomes for metagenomic binning, comparative biology and taxonomic classification.</title>
        <authorList>
            <person name="Goeker M."/>
        </authorList>
    </citation>
    <scope>NUCLEOTIDE SEQUENCE [LARGE SCALE GENOMIC DNA]</scope>
    <source>
        <strain evidence="6 7">SS015</strain>
    </source>
</reference>
<sequence length="204" mass="22144">MALEIVQLRAGRADNFSYLVWCPQTNDAMVVDPSFAPDLLLAEAEKRGLTIRILANTHGHRDHIAGNDRIMAATGAPLAAHPSDLPLAQVPLHNGQLLPLGAERIEVLHTPGHSPGSIVFRLDAAVITGDTLFVSRCGRADLPGSDVKRLYHSLQRLKQLPPETVVYPGHDYGPTPTATIAHELETNPFLLCGDLESFIELRMG</sequence>
<evidence type="ECO:0000313" key="6">
    <source>
        <dbReference type="EMBL" id="TYO99300.1"/>
    </source>
</evidence>
<evidence type="ECO:0000256" key="2">
    <source>
        <dbReference type="ARBA" id="ARBA00022723"/>
    </source>
</evidence>
<comment type="cofactor">
    <cofactor evidence="1">
        <name>Zn(2+)</name>
        <dbReference type="ChEBI" id="CHEBI:29105"/>
    </cofactor>
</comment>
<gene>
    <name evidence="6" type="ORF">EDC39_103146</name>
</gene>
<dbReference type="EMBL" id="VNIB01000003">
    <property type="protein sequence ID" value="TYO99300.1"/>
    <property type="molecule type" value="Genomic_DNA"/>
</dbReference>